<gene>
    <name evidence="3" type="ORF">EPR50_G00111380</name>
</gene>
<dbReference type="SUPFAM" id="SSF82671">
    <property type="entry name" value="SEA domain"/>
    <property type="match status" value="1"/>
</dbReference>
<dbReference type="Pfam" id="PF01390">
    <property type="entry name" value="SEA"/>
    <property type="match status" value="1"/>
</dbReference>
<keyword evidence="1" id="KW-0732">Signal</keyword>
<comment type="caution">
    <text evidence="3">The sequence shown here is derived from an EMBL/GenBank/DDBJ whole genome shotgun (WGS) entry which is preliminary data.</text>
</comment>
<organism evidence="3 4">
    <name type="scientific">Perca flavescens</name>
    <name type="common">American yellow perch</name>
    <name type="synonym">Morone flavescens</name>
    <dbReference type="NCBI Taxonomy" id="8167"/>
    <lineage>
        <taxon>Eukaryota</taxon>
        <taxon>Metazoa</taxon>
        <taxon>Chordata</taxon>
        <taxon>Craniata</taxon>
        <taxon>Vertebrata</taxon>
        <taxon>Euteleostomi</taxon>
        <taxon>Actinopterygii</taxon>
        <taxon>Neopterygii</taxon>
        <taxon>Teleostei</taxon>
        <taxon>Neoteleostei</taxon>
        <taxon>Acanthomorphata</taxon>
        <taxon>Eupercaria</taxon>
        <taxon>Perciformes</taxon>
        <taxon>Percoidei</taxon>
        <taxon>Percidae</taxon>
        <taxon>Percinae</taxon>
        <taxon>Perca</taxon>
    </lineage>
</organism>
<dbReference type="AlphaFoldDB" id="A0A484CY55"/>
<evidence type="ECO:0000313" key="3">
    <source>
        <dbReference type="EMBL" id="TDH07898.1"/>
    </source>
</evidence>
<feature type="chain" id="PRO_5019727359" description="SEA domain-containing protein" evidence="1">
    <location>
        <begin position="17"/>
        <end position="170"/>
    </location>
</feature>
<evidence type="ECO:0000259" key="2">
    <source>
        <dbReference type="PROSITE" id="PS50024"/>
    </source>
</evidence>
<feature type="signal peptide" evidence="1">
    <location>
        <begin position="1"/>
        <end position="16"/>
    </location>
</feature>
<dbReference type="STRING" id="8167.A0A484CY55"/>
<accession>A0A484CY55</accession>
<proteinExistence type="predicted"/>
<evidence type="ECO:0000313" key="4">
    <source>
        <dbReference type="Proteomes" id="UP000295070"/>
    </source>
</evidence>
<dbReference type="InterPro" id="IPR036364">
    <property type="entry name" value="SEA_dom_sf"/>
</dbReference>
<dbReference type="InterPro" id="IPR000082">
    <property type="entry name" value="SEA_dom"/>
</dbReference>
<reference evidence="3 4" key="1">
    <citation type="submission" date="2019-01" db="EMBL/GenBank/DDBJ databases">
        <title>A chromosome-scale genome assembly of the yellow perch, Perca flavescens.</title>
        <authorList>
            <person name="Feron R."/>
            <person name="Morvezen R."/>
            <person name="Bestin A."/>
            <person name="Haffray P."/>
            <person name="Klopp C."/>
            <person name="Zahm M."/>
            <person name="Cabau C."/>
            <person name="Roques C."/>
            <person name="Donnadieu C."/>
            <person name="Bouchez O."/>
            <person name="Christie M."/>
            <person name="Larson W."/>
            <person name="Guiguen Y."/>
        </authorList>
    </citation>
    <scope>NUCLEOTIDE SEQUENCE [LARGE SCALE GENOMIC DNA]</scope>
    <source>
        <strain evidence="3">YP-PL-M2</strain>
        <tissue evidence="3">Blood</tissue>
    </source>
</reference>
<name>A0A484CY55_PERFV</name>
<evidence type="ECO:0000256" key="1">
    <source>
        <dbReference type="SAM" id="SignalP"/>
    </source>
</evidence>
<keyword evidence="4" id="KW-1185">Reference proteome</keyword>
<feature type="domain" description="SEA" evidence="2">
    <location>
        <begin position="34"/>
        <end position="149"/>
    </location>
</feature>
<protein>
    <recommendedName>
        <fullName evidence="2">SEA domain-containing protein</fullName>
    </recommendedName>
</protein>
<dbReference type="EMBL" id="SCKG01000010">
    <property type="protein sequence ID" value="TDH07898.1"/>
    <property type="molecule type" value="Genomic_DNA"/>
</dbReference>
<dbReference type="PROSITE" id="PS50024">
    <property type="entry name" value="SEA"/>
    <property type="match status" value="1"/>
</dbReference>
<sequence length="170" mass="18203">MAVAWILSICLILIAATTPAVLQGPVPATTAAPTLELARVYFKSVQSTFTNDLLNPSSPAFINRAAMIKTELDPIFQRAFPCSFKSSRVRAFSSGSVINYVDLSFVSTLIPDHVQIGYALKSSASNVTGFDIQVSSINVNGIYSSGICHNISLITASCLVLLSWLLSSQQ</sequence>
<dbReference type="Proteomes" id="UP000295070">
    <property type="component" value="Chromosome 10"/>
</dbReference>
<dbReference type="Gene3D" id="3.30.70.960">
    <property type="entry name" value="SEA domain"/>
    <property type="match status" value="1"/>
</dbReference>